<dbReference type="SUPFAM" id="SSF53822">
    <property type="entry name" value="Periplasmic binding protein-like I"/>
    <property type="match status" value="1"/>
</dbReference>
<keyword evidence="6" id="KW-1185">Reference proteome</keyword>
<name>A0A975C1P3_9CAUL</name>
<dbReference type="CDD" id="cd01392">
    <property type="entry name" value="HTH_LacI"/>
    <property type="match status" value="1"/>
</dbReference>
<keyword evidence="3" id="KW-0804">Transcription</keyword>
<evidence type="ECO:0000256" key="3">
    <source>
        <dbReference type="ARBA" id="ARBA00023163"/>
    </source>
</evidence>
<evidence type="ECO:0000256" key="1">
    <source>
        <dbReference type="ARBA" id="ARBA00023015"/>
    </source>
</evidence>
<dbReference type="GO" id="GO:0003700">
    <property type="term" value="F:DNA-binding transcription factor activity"/>
    <property type="evidence" value="ECO:0007669"/>
    <property type="project" value="TreeGrafter"/>
</dbReference>
<evidence type="ECO:0000259" key="4">
    <source>
        <dbReference type="PROSITE" id="PS50932"/>
    </source>
</evidence>
<dbReference type="KEGG" id="bgoe:IFJ75_05060"/>
<protein>
    <submittedName>
        <fullName evidence="5">LacI family DNA-binding transcriptional regulator</fullName>
    </submittedName>
</protein>
<dbReference type="Proteomes" id="UP000663918">
    <property type="component" value="Chromosome"/>
</dbReference>
<sequence length="356" mass="38335">MNKQVLQKILQTACLEPATLSRKTTRLEDLARMAGVSIATASRALNDSPAVNDRTKQAIWKLAREHDYPFRRYMPAGPIGAQGTIALVTPRPQGREGRLSDPFFLELLAGVGEAARERGCDLVMSHVSPANLDDLSVAMTTSRADGVIFLGQSTLHAAFNRMAETESRFVVWGAELPDQNYCSIGSDNTNGGRRATAHLARLGRKRIVFLGDLDPPEAMQRQRGYAEAMEAAGLGLDPDLVVPAHFEVESAEASVDSLLARGLDFDGIVAASDLIALGAVRSLLHHGKTVPGDVSVIGFDNVPFSRYSRPALSTIAQDTMKAGRLMVSKLLDSTGDRAGRSERIPTDLIVRETCGG</sequence>
<dbReference type="InterPro" id="IPR000843">
    <property type="entry name" value="HTH_LacI"/>
</dbReference>
<feature type="domain" description="HTH lacI-type" evidence="4">
    <location>
        <begin position="25"/>
        <end position="68"/>
    </location>
</feature>
<proteinExistence type="predicted"/>
<dbReference type="InterPro" id="IPR028082">
    <property type="entry name" value="Peripla_BP_I"/>
</dbReference>
<dbReference type="InterPro" id="IPR046335">
    <property type="entry name" value="LacI/GalR-like_sensor"/>
</dbReference>
<accession>A0A975C1P3</accession>
<reference evidence="5" key="1">
    <citation type="submission" date="2020-09" db="EMBL/GenBank/DDBJ databases">
        <title>Brevundimonas sp. LVF2 isolated from a puddle in Goettingen, Germany.</title>
        <authorList>
            <person name="Friedrich I."/>
            <person name="Klassen A."/>
            <person name="Hannes N."/>
            <person name="Schneider D."/>
            <person name="Hertel R."/>
            <person name="Daniel R."/>
        </authorList>
    </citation>
    <scope>NUCLEOTIDE SEQUENCE</scope>
    <source>
        <strain evidence="5">LVF2</strain>
    </source>
</reference>
<dbReference type="SMART" id="SM00354">
    <property type="entry name" value="HTH_LACI"/>
    <property type="match status" value="1"/>
</dbReference>
<organism evidence="5 6">
    <name type="scientific">Brevundimonas goettingensis</name>
    <dbReference type="NCBI Taxonomy" id="2774190"/>
    <lineage>
        <taxon>Bacteria</taxon>
        <taxon>Pseudomonadati</taxon>
        <taxon>Pseudomonadota</taxon>
        <taxon>Alphaproteobacteria</taxon>
        <taxon>Caulobacterales</taxon>
        <taxon>Caulobacteraceae</taxon>
        <taxon>Brevundimonas</taxon>
    </lineage>
</organism>
<gene>
    <name evidence="5" type="ORF">IFJ75_05060</name>
</gene>
<dbReference type="AlphaFoldDB" id="A0A975C1P3"/>
<dbReference type="PROSITE" id="PS00356">
    <property type="entry name" value="HTH_LACI_1"/>
    <property type="match status" value="1"/>
</dbReference>
<dbReference type="InterPro" id="IPR010982">
    <property type="entry name" value="Lambda_DNA-bd_dom_sf"/>
</dbReference>
<dbReference type="PANTHER" id="PTHR30146:SF120">
    <property type="entry name" value="ALANINE RACEMASE"/>
    <property type="match status" value="1"/>
</dbReference>
<evidence type="ECO:0000313" key="6">
    <source>
        <dbReference type="Proteomes" id="UP000663918"/>
    </source>
</evidence>
<dbReference type="Gene3D" id="3.40.50.2300">
    <property type="match status" value="2"/>
</dbReference>
<keyword evidence="2 5" id="KW-0238">DNA-binding</keyword>
<evidence type="ECO:0000313" key="5">
    <source>
        <dbReference type="EMBL" id="QTC92268.1"/>
    </source>
</evidence>
<dbReference type="Pfam" id="PF00356">
    <property type="entry name" value="LacI"/>
    <property type="match status" value="1"/>
</dbReference>
<dbReference type="GO" id="GO:0000976">
    <property type="term" value="F:transcription cis-regulatory region binding"/>
    <property type="evidence" value="ECO:0007669"/>
    <property type="project" value="TreeGrafter"/>
</dbReference>
<dbReference type="PANTHER" id="PTHR30146">
    <property type="entry name" value="LACI-RELATED TRANSCRIPTIONAL REPRESSOR"/>
    <property type="match status" value="1"/>
</dbReference>
<dbReference type="PROSITE" id="PS50932">
    <property type="entry name" value="HTH_LACI_2"/>
    <property type="match status" value="1"/>
</dbReference>
<dbReference type="Pfam" id="PF13377">
    <property type="entry name" value="Peripla_BP_3"/>
    <property type="match status" value="1"/>
</dbReference>
<dbReference type="EMBL" id="CP062222">
    <property type="protein sequence ID" value="QTC92268.1"/>
    <property type="molecule type" value="Genomic_DNA"/>
</dbReference>
<dbReference type="Gene3D" id="1.10.260.40">
    <property type="entry name" value="lambda repressor-like DNA-binding domains"/>
    <property type="match status" value="1"/>
</dbReference>
<dbReference type="SUPFAM" id="SSF47413">
    <property type="entry name" value="lambda repressor-like DNA-binding domains"/>
    <property type="match status" value="1"/>
</dbReference>
<evidence type="ECO:0000256" key="2">
    <source>
        <dbReference type="ARBA" id="ARBA00023125"/>
    </source>
</evidence>
<keyword evidence="1" id="KW-0805">Transcription regulation</keyword>